<dbReference type="OrthoDB" id="7376288at2"/>
<sequence>MPLLAALLLALLAALVISGQWPELRSKVAFAPKGLVAIAPADVRRVAIRSGGNSIVLVHGASGWSIEAVDGAVPPELGKHLDTALRLINVSDVVREIPASELTVASFAEFGLDPPVIVAAIEANGTAATINFGVLNPASTSHYVRLAGRPAVALMPRHVAEEWRVAFDIARRFRDQAGASASRRGKDLLLPVSMAQVWAIEIVFAGKLTRFERDMDGKWFRHKGQHSHAGGDITHVADPEQAGIIDTALRAFDASAVETRIGPADPSQLARYGLNLPHLILLAFARDSSAPLARLEFGAPADPLDRYARLAPDGAVVTVAEFEMRRLTELLRAIGAGS</sequence>
<reference evidence="1" key="1">
    <citation type="journal article" date="2014" name="Int. J. Syst. Evol. Microbiol.">
        <title>Complete genome sequence of Corynebacterium casei LMG S-19264T (=DSM 44701T), isolated from a smear-ripened cheese.</title>
        <authorList>
            <consortium name="US DOE Joint Genome Institute (JGI-PGF)"/>
            <person name="Walter F."/>
            <person name="Albersmeier A."/>
            <person name="Kalinowski J."/>
            <person name="Ruckert C."/>
        </authorList>
    </citation>
    <scope>NUCLEOTIDE SEQUENCE</scope>
    <source>
        <strain evidence="1">CGMCC 1.15034</strain>
    </source>
</reference>
<dbReference type="RefSeq" id="WP_128964911.1">
    <property type="nucleotide sequence ID" value="NZ_BMHC01000036.1"/>
</dbReference>
<comment type="caution">
    <text evidence="1">The sequence shown here is derived from an EMBL/GenBank/DDBJ whole genome shotgun (WGS) entry which is preliminary data.</text>
</comment>
<protein>
    <submittedName>
        <fullName evidence="1">Uncharacterized protein</fullName>
    </submittedName>
</protein>
<name>A0A410V3I8_9BRAD</name>
<dbReference type="AlphaFoldDB" id="A0A410V3I8"/>
<gene>
    <name evidence="1" type="ORF">GCM10010987_76880</name>
</gene>
<organism evidence="1 2">
    <name type="scientific">Bradyrhizobium guangdongense</name>
    <dbReference type="NCBI Taxonomy" id="1325090"/>
    <lineage>
        <taxon>Bacteria</taxon>
        <taxon>Pseudomonadati</taxon>
        <taxon>Pseudomonadota</taxon>
        <taxon>Alphaproteobacteria</taxon>
        <taxon>Hyphomicrobiales</taxon>
        <taxon>Nitrobacteraceae</taxon>
        <taxon>Bradyrhizobium</taxon>
    </lineage>
</organism>
<dbReference type="Proteomes" id="UP000625079">
    <property type="component" value="Unassembled WGS sequence"/>
</dbReference>
<evidence type="ECO:0000313" key="2">
    <source>
        <dbReference type="Proteomes" id="UP000625079"/>
    </source>
</evidence>
<reference evidence="1" key="2">
    <citation type="submission" date="2022-12" db="EMBL/GenBank/DDBJ databases">
        <authorList>
            <person name="Sun Q."/>
            <person name="Zhou Y."/>
        </authorList>
    </citation>
    <scope>NUCLEOTIDE SEQUENCE</scope>
    <source>
        <strain evidence="1">CGMCC 1.15034</strain>
    </source>
</reference>
<evidence type="ECO:0000313" key="1">
    <source>
        <dbReference type="EMBL" id="GGI33939.1"/>
    </source>
</evidence>
<accession>A0A410V3I8</accession>
<proteinExistence type="predicted"/>
<dbReference type="EMBL" id="BMHC01000036">
    <property type="protein sequence ID" value="GGI33939.1"/>
    <property type="molecule type" value="Genomic_DNA"/>
</dbReference>